<evidence type="ECO:0000313" key="3">
    <source>
        <dbReference type="Proteomes" id="UP000594008"/>
    </source>
</evidence>
<protein>
    <submittedName>
        <fullName evidence="2">NYN domain-containing protein</fullName>
    </submittedName>
</protein>
<keyword evidence="3" id="KW-1185">Reference proteome</keyword>
<name>A0A7M2T332_STRCW</name>
<evidence type="ECO:0000313" key="2">
    <source>
        <dbReference type="EMBL" id="QOV43046.1"/>
    </source>
</evidence>
<dbReference type="KEGG" id="schf:IPT68_25170"/>
<proteinExistence type="predicted"/>
<dbReference type="InterPro" id="IPR021139">
    <property type="entry name" value="NYN"/>
</dbReference>
<evidence type="ECO:0000259" key="1">
    <source>
        <dbReference type="Pfam" id="PF01936"/>
    </source>
</evidence>
<dbReference type="PANTHER" id="PTHR35458">
    <property type="entry name" value="SLR0755 PROTEIN"/>
    <property type="match status" value="1"/>
</dbReference>
<dbReference type="Proteomes" id="UP000594008">
    <property type="component" value="Chromosome"/>
</dbReference>
<accession>A0A7M2T332</accession>
<gene>
    <name evidence="2" type="ORF">IPT68_25170</name>
</gene>
<dbReference type="AlphaFoldDB" id="A0A7M2T332"/>
<dbReference type="PANTHER" id="PTHR35458:SF8">
    <property type="entry name" value="SLR0650 PROTEIN"/>
    <property type="match status" value="1"/>
</dbReference>
<reference evidence="2 3" key="1">
    <citation type="submission" date="2020-10" db="EMBL/GenBank/DDBJ databases">
        <title>Streptomyces chromofuscus complate genome analysis.</title>
        <authorList>
            <person name="Anwar N."/>
        </authorList>
    </citation>
    <scope>NUCLEOTIDE SEQUENCE [LARGE SCALE GENOMIC DNA]</scope>
    <source>
        <strain evidence="2 3">DSM 40273</strain>
    </source>
</reference>
<feature type="domain" description="NYN" evidence="1">
    <location>
        <begin position="69"/>
        <end position="179"/>
    </location>
</feature>
<sequence>MSKNKSLPVVFCYVDGSNVFVAGMQCAAARRGLAPSAHQAGARGLVDPSWRCNFRTLYGLLFPPTCGEGQAVMFGSYGEPGAAVWEHSARDAGFTVDLLRRNTHNREKQVDSALTTRMLTDIRYMHPERGDIVTLVSGDSDFVRPVQALQEEGLSVLVRSWDHAASRELVTVADQYLPLDPHFDELTYGS</sequence>
<dbReference type="InterPro" id="IPR047140">
    <property type="entry name" value="LabA"/>
</dbReference>
<dbReference type="Pfam" id="PF01936">
    <property type="entry name" value="NYN"/>
    <property type="match status" value="1"/>
</dbReference>
<dbReference type="RefSeq" id="WP_189696636.1">
    <property type="nucleotide sequence ID" value="NZ_BMTA01000002.1"/>
</dbReference>
<dbReference type="Gene3D" id="3.40.50.1010">
    <property type="entry name" value="5'-nuclease"/>
    <property type="match status" value="1"/>
</dbReference>
<dbReference type="EMBL" id="CP063374">
    <property type="protein sequence ID" value="QOV43046.1"/>
    <property type="molecule type" value="Genomic_DNA"/>
</dbReference>
<organism evidence="2 3">
    <name type="scientific">Streptomyces chromofuscus</name>
    <dbReference type="NCBI Taxonomy" id="42881"/>
    <lineage>
        <taxon>Bacteria</taxon>
        <taxon>Bacillati</taxon>
        <taxon>Actinomycetota</taxon>
        <taxon>Actinomycetes</taxon>
        <taxon>Kitasatosporales</taxon>
        <taxon>Streptomycetaceae</taxon>
        <taxon>Streptomyces</taxon>
    </lineage>
</organism>
<dbReference type="GO" id="GO:0004540">
    <property type="term" value="F:RNA nuclease activity"/>
    <property type="evidence" value="ECO:0007669"/>
    <property type="project" value="InterPro"/>
</dbReference>